<dbReference type="AlphaFoldDB" id="A0A3N4HSX9"/>
<evidence type="ECO:0000313" key="2">
    <source>
        <dbReference type="Proteomes" id="UP000275078"/>
    </source>
</evidence>
<reference evidence="1 2" key="1">
    <citation type="journal article" date="2018" name="Nat. Ecol. Evol.">
        <title>Pezizomycetes genomes reveal the molecular basis of ectomycorrhizal truffle lifestyle.</title>
        <authorList>
            <person name="Murat C."/>
            <person name="Payen T."/>
            <person name="Noel B."/>
            <person name="Kuo A."/>
            <person name="Morin E."/>
            <person name="Chen J."/>
            <person name="Kohler A."/>
            <person name="Krizsan K."/>
            <person name="Balestrini R."/>
            <person name="Da Silva C."/>
            <person name="Montanini B."/>
            <person name="Hainaut M."/>
            <person name="Levati E."/>
            <person name="Barry K.W."/>
            <person name="Belfiori B."/>
            <person name="Cichocki N."/>
            <person name="Clum A."/>
            <person name="Dockter R.B."/>
            <person name="Fauchery L."/>
            <person name="Guy J."/>
            <person name="Iotti M."/>
            <person name="Le Tacon F."/>
            <person name="Lindquist E.A."/>
            <person name="Lipzen A."/>
            <person name="Malagnac F."/>
            <person name="Mello A."/>
            <person name="Molinier V."/>
            <person name="Miyauchi S."/>
            <person name="Poulain J."/>
            <person name="Riccioni C."/>
            <person name="Rubini A."/>
            <person name="Sitrit Y."/>
            <person name="Splivallo R."/>
            <person name="Traeger S."/>
            <person name="Wang M."/>
            <person name="Zifcakova L."/>
            <person name="Wipf D."/>
            <person name="Zambonelli A."/>
            <person name="Paolocci F."/>
            <person name="Nowrousian M."/>
            <person name="Ottonello S."/>
            <person name="Baldrian P."/>
            <person name="Spatafora J.W."/>
            <person name="Henrissat B."/>
            <person name="Nagy L.G."/>
            <person name="Aury J.M."/>
            <person name="Wincker P."/>
            <person name="Grigoriev I.V."/>
            <person name="Bonfante P."/>
            <person name="Martin F.M."/>
        </authorList>
    </citation>
    <scope>NUCLEOTIDE SEQUENCE [LARGE SCALE GENOMIC DNA]</scope>
    <source>
        <strain evidence="1 2">RN42</strain>
    </source>
</reference>
<sequence>MEADRDYLDDESEIPEDSTVKELPPSLAIFRHPYLKAVRFEPHHANLNCTNPWNRRIDCGEGVNPGPKMNFSKNGLLEAGKVGAIRLYLHRWYEVNHAEMGKRGLSLSGVVKVAKRRSETSRGKGRTEQVPTKDINKETTIRFPKEFKCGMLKPAFDEDKFGNLKCIVITHGR</sequence>
<gene>
    <name evidence="1" type="ORF">BJ508DRAFT_379941</name>
</gene>
<keyword evidence="2" id="KW-1185">Reference proteome</keyword>
<proteinExistence type="predicted"/>
<accession>A0A3N4HSX9</accession>
<dbReference type="Proteomes" id="UP000275078">
    <property type="component" value="Unassembled WGS sequence"/>
</dbReference>
<protein>
    <submittedName>
        <fullName evidence="1">Uncharacterized protein</fullName>
    </submittedName>
</protein>
<dbReference type="EMBL" id="ML119760">
    <property type="protein sequence ID" value="RPA75618.1"/>
    <property type="molecule type" value="Genomic_DNA"/>
</dbReference>
<organism evidence="1 2">
    <name type="scientific">Ascobolus immersus RN42</name>
    <dbReference type="NCBI Taxonomy" id="1160509"/>
    <lineage>
        <taxon>Eukaryota</taxon>
        <taxon>Fungi</taxon>
        <taxon>Dikarya</taxon>
        <taxon>Ascomycota</taxon>
        <taxon>Pezizomycotina</taxon>
        <taxon>Pezizomycetes</taxon>
        <taxon>Pezizales</taxon>
        <taxon>Ascobolaceae</taxon>
        <taxon>Ascobolus</taxon>
    </lineage>
</organism>
<evidence type="ECO:0000313" key="1">
    <source>
        <dbReference type="EMBL" id="RPA75618.1"/>
    </source>
</evidence>
<name>A0A3N4HSX9_ASCIM</name>